<organism evidence="2 3">
    <name type="scientific">Microbacterium arborescens</name>
    <dbReference type="NCBI Taxonomy" id="33883"/>
    <lineage>
        <taxon>Bacteria</taxon>
        <taxon>Bacillati</taxon>
        <taxon>Actinomycetota</taxon>
        <taxon>Actinomycetes</taxon>
        <taxon>Micrococcales</taxon>
        <taxon>Microbacteriaceae</taxon>
        <taxon>Microbacterium</taxon>
    </lineage>
</organism>
<evidence type="ECO:0008006" key="4">
    <source>
        <dbReference type="Google" id="ProtNLM"/>
    </source>
</evidence>
<evidence type="ECO:0000256" key="1">
    <source>
        <dbReference type="SAM" id="MobiDB-lite"/>
    </source>
</evidence>
<dbReference type="InterPro" id="IPR036390">
    <property type="entry name" value="WH_DNA-bd_sf"/>
</dbReference>
<gene>
    <name evidence="2" type="ORF">A9Z40_05450</name>
</gene>
<dbReference type="Gene3D" id="1.10.10.10">
    <property type="entry name" value="Winged helix-like DNA-binding domain superfamily/Winged helix DNA-binding domain"/>
    <property type="match status" value="1"/>
</dbReference>
<dbReference type="EMBL" id="LZEM01000020">
    <property type="protein sequence ID" value="OAZ40133.1"/>
    <property type="molecule type" value="Genomic_DNA"/>
</dbReference>
<sequence>MNTHDNTSETPHPRTRPLTFWMRAAETALSSEMHRTLSAEGLDRRDWAVLNVLAGERDIPELAERVQRGGKRVRSLAARGWAAERDGAWIITDDGRRERDRIHALVSGVRDRVRSTVTEEDYATTVASLEAIARGLGWDETSPRRFGPRGRHGFGHGFGRGHSCGPRFGEHPRRGKHPHRGDHAHRGEHAFERGFTAGFAAGRDAA</sequence>
<dbReference type="RefSeq" id="WP_064956378.1">
    <property type="nucleotide sequence ID" value="NZ_LZEM01000020.1"/>
</dbReference>
<dbReference type="InterPro" id="IPR036388">
    <property type="entry name" value="WH-like_DNA-bd_sf"/>
</dbReference>
<evidence type="ECO:0000313" key="2">
    <source>
        <dbReference type="EMBL" id="OAZ40133.1"/>
    </source>
</evidence>
<feature type="region of interest" description="Disordered" evidence="1">
    <location>
        <begin position="143"/>
        <end position="183"/>
    </location>
</feature>
<protein>
    <recommendedName>
        <fullName evidence="4">MarR family transcriptional regulator</fullName>
    </recommendedName>
</protein>
<proteinExistence type="predicted"/>
<evidence type="ECO:0000313" key="3">
    <source>
        <dbReference type="Proteomes" id="UP000093918"/>
    </source>
</evidence>
<keyword evidence="3" id="KW-1185">Reference proteome</keyword>
<name>A0ABX2WHA2_9MICO</name>
<accession>A0ABX2WHA2</accession>
<comment type="caution">
    <text evidence="2">The sequence shown here is derived from an EMBL/GenBank/DDBJ whole genome shotgun (WGS) entry which is preliminary data.</text>
</comment>
<dbReference type="Proteomes" id="UP000093918">
    <property type="component" value="Unassembled WGS sequence"/>
</dbReference>
<feature type="compositionally biased region" description="Basic residues" evidence="1">
    <location>
        <begin position="173"/>
        <end position="183"/>
    </location>
</feature>
<dbReference type="SUPFAM" id="SSF46785">
    <property type="entry name" value="Winged helix' DNA-binding domain"/>
    <property type="match status" value="1"/>
</dbReference>
<reference evidence="3" key="1">
    <citation type="submission" date="2016-06" db="EMBL/GenBank/DDBJ databases">
        <title>Genome sequencing of cellulolytic organisms.</title>
        <authorList>
            <person name="Bohra V."/>
            <person name="Dafale N.A."/>
            <person name="Purohit H.J."/>
        </authorList>
    </citation>
    <scope>NUCLEOTIDE SEQUENCE [LARGE SCALE GENOMIC DNA]</scope>
    <source>
        <strain evidence="3">ND21</strain>
    </source>
</reference>